<reference evidence="4 5" key="1">
    <citation type="journal article" date="2012" name="J. Bacteriol.">
        <title>Rethinking the Evolution of Single-Stranded RNA (ssRNA) Bacteriophages Based on Genomic Sequences and Characterizations of Two R-Plasmid-Dependent ssRNA Phages, C-1 and Hgal1.</title>
        <authorList>
            <person name="Kannoly S."/>
            <person name="Shao Y."/>
            <person name="Wang I.N."/>
        </authorList>
    </citation>
    <scope>NUCLEOTIDE SEQUENCE [LARGE SCALE GENOMIC DNA]</scope>
</reference>
<dbReference type="GO" id="GO:0019028">
    <property type="term" value="C:viral capsid"/>
    <property type="evidence" value="ECO:0007669"/>
    <property type="project" value="UniProtKB-KW"/>
</dbReference>
<proteinExistence type="predicted"/>
<dbReference type="Pfam" id="PF01819">
    <property type="entry name" value="Levi_coat"/>
    <property type="match status" value="1"/>
</dbReference>
<keyword evidence="3" id="KW-0946">Virion</keyword>
<evidence type="ECO:0000313" key="5">
    <source>
        <dbReference type="Proteomes" id="UP000203692"/>
    </source>
</evidence>
<evidence type="ECO:0000256" key="3">
    <source>
        <dbReference type="ARBA" id="ARBA00022844"/>
    </source>
</evidence>
<organism evidence="4 5">
    <name type="scientific">Enterobacteria phage Hgal1</name>
    <dbReference type="NCBI Taxonomy" id="1206300"/>
    <lineage>
        <taxon>Viruses</taxon>
        <taxon>Riboviria</taxon>
        <taxon>Orthornavirae</taxon>
        <taxon>Lenarviricota</taxon>
        <taxon>Leviviricetes</taxon>
        <taxon>Norzivirales</taxon>
        <taxon>Fiersviridae</taxon>
        <taxon>Hagavirus</taxon>
        <taxon>Hagavirus psychrophilum</taxon>
    </lineage>
</organism>
<evidence type="ECO:0000313" key="4">
    <source>
        <dbReference type="EMBL" id="AFN37817.1"/>
    </source>
</evidence>
<dbReference type="RefSeq" id="YP_007237173.1">
    <property type="nucleotide sequence ID" value="NC_019922.1"/>
</dbReference>
<dbReference type="GeneID" id="14296880"/>
<dbReference type="OrthoDB" id="23614at10239"/>
<sequence>MPQLQNLVLKDRAATPKSHTFTPRNVEQNVGTVVETTGVPVGEPRFSISLRQTADNYKAELRLMVPVVQDQIINNVSSPVAVRQAIASATFTFAKTSTEAERNDIVGMFADALATDKTLVNDCVVKLGGIYG</sequence>
<dbReference type="InterPro" id="IPR002703">
    <property type="entry name" value="Levivir_coat"/>
</dbReference>
<dbReference type="Gene3D" id="3.30.380.10">
    <property type="entry name" value="MS2 Viral Coat Protein"/>
    <property type="match status" value="1"/>
</dbReference>
<dbReference type="EMBL" id="JX045650">
    <property type="protein sequence ID" value="AFN37817.1"/>
    <property type="molecule type" value="Genomic_RNA"/>
</dbReference>
<dbReference type="KEGG" id="vg:14296880"/>
<dbReference type="Proteomes" id="UP000203692">
    <property type="component" value="Segment"/>
</dbReference>
<dbReference type="SUPFAM" id="SSF55405">
    <property type="entry name" value="RNA bacteriophage capsid protein"/>
    <property type="match status" value="1"/>
</dbReference>
<name>I6X3K8_9VIRU</name>
<evidence type="ECO:0000256" key="2">
    <source>
        <dbReference type="ARBA" id="ARBA00022561"/>
    </source>
</evidence>
<dbReference type="GO" id="GO:0005198">
    <property type="term" value="F:structural molecule activity"/>
    <property type="evidence" value="ECO:0007669"/>
    <property type="project" value="InterPro"/>
</dbReference>
<protein>
    <submittedName>
        <fullName evidence="4">Capsid protein</fullName>
    </submittedName>
</protein>
<keyword evidence="5" id="KW-1185">Reference proteome</keyword>
<evidence type="ECO:0000256" key="1">
    <source>
        <dbReference type="ARBA" id="ARBA00004328"/>
    </source>
</evidence>
<dbReference type="InterPro" id="IPR015954">
    <property type="entry name" value="Phage_RNA-type_capsid"/>
</dbReference>
<keyword evidence="2" id="KW-0167">Capsid protein</keyword>
<comment type="subcellular location">
    <subcellularLocation>
        <location evidence="1">Virion</location>
    </subcellularLocation>
</comment>
<accession>I6X3K8</accession>